<feature type="transmembrane region" description="Helical" evidence="1">
    <location>
        <begin position="89"/>
        <end position="115"/>
    </location>
</feature>
<dbReference type="Proteomes" id="UP000314294">
    <property type="component" value="Unassembled WGS sequence"/>
</dbReference>
<dbReference type="GO" id="GO:0000122">
    <property type="term" value="P:negative regulation of transcription by RNA polymerase II"/>
    <property type="evidence" value="ECO:0007669"/>
    <property type="project" value="TreeGrafter"/>
</dbReference>
<evidence type="ECO:0000313" key="3">
    <source>
        <dbReference type="EMBL" id="TNN33635.1"/>
    </source>
</evidence>
<dbReference type="PANTHER" id="PTHR10865:SF22">
    <property type="entry name" value="MESODERM INDUCTION EARLY RESPONSE PROTEIN 3"/>
    <property type="match status" value="1"/>
</dbReference>
<dbReference type="PROSITE" id="PS51293">
    <property type="entry name" value="SANT"/>
    <property type="match status" value="1"/>
</dbReference>
<dbReference type="GO" id="GO:0003714">
    <property type="term" value="F:transcription corepressor activity"/>
    <property type="evidence" value="ECO:0007669"/>
    <property type="project" value="TreeGrafter"/>
</dbReference>
<dbReference type="AlphaFoldDB" id="A0A4Z2EXP3"/>
<dbReference type="GO" id="GO:0005654">
    <property type="term" value="C:nucleoplasm"/>
    <property type="evidence" value="ECO:0007669"/>
    <property type="project" value="TreeGrafter"/>
</dbReference>
<evidence type="ECO:0000313" key="4">
    <source>
        <dbReference type="Proteomes" id="UP000314294"/>
    </source>
</evidence>
<feature type="domain" description="SANT" evidence="2">
    <location>
        <begin position="36"/>
        <end position="66"/>
    </location>
</feature>
<comment type="caution">
    <text evidence="3">The sequence shown here is derived from an EMBL/GenBank/DDBJ whole genome shotgun (WGS) entry which is preliminary data.</text>
</comment>
<gene>
    <name evidence="3" type="primary">MIER3_1</name>
    <name evidence="3" type="ORF">EYF80_056200</name>
</gene>
<name>A0A4Z2EXP3_9TELE</name>
<sequence length="137" mass="16355">MSKTCRSRALNELDKCNYNIREALERHCLRVKSSKEKSPPWSEEECKNFEHALQMYDKNFHLIQKHKLRWRGLLQACNVSGEILDRFTYVFVTLINFLHQCITFVCLNMSVLCWFRHKFIIFLSNSSHSNSLCFCRT</sequence>
<dbReference type="EMBL" id="SRLO01002176">
    <property type="protein sequence ID" value="TNN33635.1"/>
    <property type="molecule type" value="Genomic_DNA"/>
</dbReference>
<dbReference type="Gene3D" id="1.10.10.60">
    <property type="entry name" value="Homeodomain-like"/>
    <property type="match status" value="1"/>
</dbReference>
<keyword evidence="1" id="KW-1133">Transmembrane helix</keyword>
<dbReference type="InterPro" id="IPR017884">
    <property type="entry name" value="SANT_dom"/>
</dbReference>
<protein>
    <submittedName>
        <fullName evidence="3">Mesoderm induction early response protein 3</fullName>
    </submittedName>
</protein>
<dbReference type="InterPro" id="IPR009057">
    <property type="entry name" value="Homeodomain-like_sf"/>
</dbReference>
<dbReference type="InterPro" id="IPR040138">
    <property type="entry name" value="MIER/MTA"/>
</dbReference>
<keyword evidence="4" id="KW-1185">Reference proteome</keyword>
<evidence type="ECO:0000256" key="1">
    <source>
        <dbReference type="SAM" id="Phobius"/>
    </source>
</evidence>
<proteinExistence type="predicted"/>
<keyword evidence="1" id="KW-0472">Membrane</keyword>
<accession>A0A4Z2EXP3</accession>
<keyword evidence="1" id="KW-0812">Transmembrane</keyword>
<reference evidence="3 4" key="1">
    <citation type="submission" date="2019-03" db="EMBL/GenBank/DDBJ databases">
        <title>First draft genome of Liparis tanakae, snailfish: a comprehensive survey of snailfish specific genes.</title>
        <authorList>
            <person name="Kim W."/>
            <person name="Song I."/>
            <person name="Jeong J.-H."/>
            <person name="Kim D."/>
            <person name="Kim S."/>
            <person name="Ryu S."/>
            <person name="Song J.Y."/>
            <person name="Lee S.K."/>
        </authorList>
    </citation>
    <scope>NUCLEOTIDE SEQUENCE [LARGE SCALE GENOMIC DNA]</scope>
    <source>
        <tissue evidence="3">Muscle</tissue>
    </source>
</reference>
<dbReference type="PANTHER" id="PTHR10865">
    <property type="entry name" value="METASTASIS-ASSOCIATED PROTEIN AND MESODERM INDUCTION EARLY RESPONSE PROTEIN"/>
    <property type="match status" value="1"/>
</dbReference>
<evidence type="ECO:0000259" key="2">
    <source>
        <dbReference type="PROSITE" id="PS51293"/>
    </source>
</evidence>
<organism evidence="3 4">
    <name type="scientific">Liparis tanakae</name>
    <name type="common">Tanaka's snailfish</name>
    <dbReference type="NCBI Taxonomy" id="230148"/>
    <lineage>
        <taxon>Eukaryota</taxon>
        <taxon>Metazoa</taxon>
        <taxon>Chordata</taxon>
        <taxon>Craniata</taxon>
        <taxon>Vertebrata</taxon>
        <taxon>Euteleostomi</taxon>
        <taxon>Actinopterygii</taxon>
        <taxon>Neopterygii</taxon>
        <taxon>Teleostei</taxon>
        <taxon>Neoteleostei</taxon>
        <taxon>Acanthomorphata</taxon>
        <taxon>Eupercaria</taxon>
        <taxon>Perciformes</taxon>
        <taxon>Cottioidei</taxon>
        <taxon>Cottales</taxon>
        <taxon>Liparidae</taxon>
        <taxon>Liparis</taxon>
    </lineage>
</organism>
<dbReference type="GO" id="GO:0042826">
    <property type="term" value="F:histone deacetylase binding"/>
    <property type="evidence" value="ECO:0007669"/>
    <property type="project" value="TreeGrafter"/>
</dbReference>
<dbReference type="SUPFAM" id="SSF46689">
    <property type="entry name" value="Homeodomain-like"/>
    <property type="match status" value="1"/>
</dbReference>